<dbReference type="RefSeq" id="WP_055341624.1">
    <property type="nucleotide sequence ID" value="NZ_CDNI01000003.1"/>
</dbReference>
<proteinExistence type="predicted"/>
<accession>A0A0C7R2Z5</accession>
<organism evidence="2 3">
    <name type="scientific">Paraclostridium sordellii</name>
    <name type="common">Clostridium sordellii</name>
    <dbReference type="NCBI Taxonomy" id="1505"/>
    <lineage>
        <taxon>Bacteria</taxon>
        <taxon>Bacillati</taxon>
        <taxon>Bacillota</taxon>
        <taxon>Clostridia</taxon>
        <taxon>Peptostreptococcales</taxon>
        <taxon>Peptostreptococcaceae</taxon>
        <taxon>Paraclostridium</taxon>
    </lineage>
</organism>
<dbReference type="GO" id="GO:0016787">
    <property type="term" value="F:hydrolase activity"/>
    <property type="evidence" value="ECO:0007669"/>
    <property type="project" value="UniProtKB-KW"/>
</dbReference>
<evidence type="ECO:0000313" key="2">
    <source>
        <dbReference type="EMBL" id="CEQ03195.1"/>
    </source>
</evidence>
<sequence>MKRIDERDIIFSRANYKKGSNSYNDYYKNNPDKKLIDDSIRSRPDICSEGSITYNEINSPMASSAFDFLSDIKHLCEGNKNPYKVEIDKYTITKRLKGLANHYGAKLVGVTKLKDYHFYTHRGRNENSYGEEIKSNHKYAIAFAVPMDVNMINRGPMLAEVVETSKAYVDVSIIGMILSYYIRNLGYDARNHMDSNYLLMPVLVAKDAGLGSIGRNTILTSKEYGSCIRLGVVTTTLELEVDEPKDFGLDDFCSICKKCAYNCPSSSLSLDKKFQENKNYNWTIDAESCYIKWRYLGTDCGICISVCPFSQQLESIKNVTTFKDNLSLISEVLKEYTKKFGKRPFVPGNPSWMR</sequence>
<dbReference type="AlphaFoldDB" id="A0A0C7R2Z5"/>
<dbReference type="PANTHER" id="PTHR42827:SF1">
    <property type="entry name" value="IRON-SULFUR CLUSTER-BINDING PROTEIN"/>
    <property type="match status" value="1"/>
</dbReference>
<dbReference type="EC" id="3.8.1.-" evidence="2"/>
<dbReference type="Pfam" id="PF12838">
    <property type="entry name" value="Fer4_7"/>
    <property type="match status" value="1"/>
</dbReference>
<dbReference type="Proteomes" id="UP000049127">
    <property type="component" value="Unassembled WGS sequence"/>
</dbReference>
<dbReference type="PANTHER" id="PTHR42827">
    <property type="entry name" value="IRON-SULFUR CLUSTER-BINDING PROTEIN-RELATED"/>
    <property type="match status" value="1"/>
</dbReference>
<gene>
    <name evidence="2" type="primary">cprA</name>
    <name evidence="2" type="ORF">R28058_09281</name>
</gene>
<name>A0A0C7R2Z5_PARSO</name>
<evidence type="ECO:0000313" key="3">
    <source>
        <dbReference type="Proteomes" id="UP000049127"/>
    </source>
</evidence>
<evidence type="ECO:0000259" key="1">
    <source>
        <dbReference type="PROSITE" id="PS51379"/>
    </source>
</evidence>
<keyword evidence="2" id="KW-0378">Hydrolase</keyword>
<reference evidence="2 3" key="1">
    <citation type="submission" date="2015-01" db="EMBL/GenBank/DDBJ databases">
        <authorList>
            <person name="Aslett A.Martin."/>
            <person name="De Silva Nishadi"/>
        </authorList>
    </citation>
    <scope>NUCLEOTIDE SEQUENCE [LARGE SCALE GENOMIC DNA]</scope>
    <source>
        <strain evidence="2 3">R28058</strain>
    </source>
</reference>
<protein>
    <submittedName>
        <fullName evidence="2">Reductive dehalogenase</fullName>
        <ecNumber evidence="2">3.8.1.-</ecNumber>
    </submittedName>
</protein>
<dbReference type="InterPro" id="IPR017896">
    <property type="entry name" value="4Fe4S_Fe-S-bd"/>
</dbReference>
<dbReference type="SUPFAM" id="SSF54862">
    <property type="entry name" value="4Fe-4S ferredoxins"/>
    <property type="match status" value="1"/>
</dbReference>
<dbReference type="EMBL" id="CEKZ01000003">
    <property type="protein sequence ID" value="CEQ03195.1"/>
    <property type="molecule type" value="Genomic_DNA"/>
</dbReference>
<dbReference type="OrthoDB" id="9815745at2"/>
<feature type="domain" description="4Fe-4S ferredoxin-type" evidence="1">
    <location>
        <begin position="242"/>
        <end position="273"/>
    </location>
</feature>
<dbReference type="PROSITE" id="PS51379">
    <property type="entry name" value="4FE4S_FER_2"/>
    <property type="match status" value="1"/>
</dbReference>
<dbReference type="Gene3D" id="3.30.70.20">
    <property type="match status" value="1"/>
</dbReference>